<organism evidence="1 2">
    <name type="scientific">Strongyloides papillosus</name>
    <name type="common">Intestinal threadworm</name>
    <dbReference type="NCBI Taxonomy" id="174720"/>
    <lineage>
        <taxon>Eukaryota</taxon>
        <taxon>Metazoa</taxon>
        <taxon>Ecdysozoa</taxon>
        <taxon>Nematoda</taxon>
        <taxon>Chromadorea</taxon>
        <taxon>Rhabditida</taxon>
        <taxon>Tylenchina</taxon>
        <taxon>Panagrolaimomorpha</taxon>
        <taxon>Strongyloidoidea</taxon>
        <taxon>Strongyloididae</taxon>
        <taxon>Strongyloides</taxon>
    </lineage>
</organism>
<evidence type="ECO:0000313" key="1">
    <source>
        <dbReference type="Proteomes" id="UP000046392"/>
    </source>
</evidence>
<dbReference type="Proteomes" id="UP000046392">
    <property type="component" value="Unplaced"/>
</dbReference>
<proteinExistence type="predicted"/>
<keyword evidence="1" id="KW-1185">Reference proteome</keyword>
<evidence type="ECO:0000313" key="2">
    <source>
        <dbReference type="WBParaSite" id="SPAL_0001582100.1"/>
    </source>
</evidence>
<dbReference type="STRING" id="174720.A0A0N5CD75"/>
<protein>
    <submittedName>
        <fullName evidence="2">Uncharacterized protein</fullName>
    </submittedName>
</protein>
<accession>A0A0N5CD75</accession>
<dbReference type="WBParaSite" id="SPAL_0001582100.1">
    <property type="protein sequence ID" value="SPAL_0001582100.1"/>
    <property type="gene ID" value="SPAL_0001582100"/>
</dbReference>
<dbReference type="AlphaFoldDB" id="A0A0N5CD75"/>
<reference evidence="2" key="1">
    <citation type="submission" date="2017-02" db="UniProtKB">
        <authorList>
            <consortium name="WormBaseParasite"/>
        </authorList>
    </citation>
    <scope>IDENTIFICATION</scope>
</reference>
<name>A0A0N5CD75_STREA</name>
<sequence length="128" mass="14269">MNNSTFLPTVVMQGDPDEITKSDTSYTILSRNNIQTHQTFSMDSTTYNQYLADKRKGFRCRGSLGPTIASAPSVELEDYRTPKPSVSVIKNGKSFDLSGIEQHNSNASESNGLIKVCFNSPQLYYLNF</sequence>